<dbReference type="Proteomes" id="UP000253977">
    <property type="component" value="Unassembled WGS sequence"/>
</dbReference>
<accession>A0A369TME2</accession>
<dbReference type="OrthoDB" id="7867818at2"/>
<gene>
    <name evidence="1" type="ORF">DU478_08440</name>
</gene>
<evidence type="ECO:0000313" key="2">
    <source>
        <dbReference type="Proteomes" id="UP000253977"/>
    </source>
</evidence>
<dbReference type="AlphaFoldDB" id="A0A369TME2"/>
<dbReference type="GO" id="GO:0016853">
    <property type="term" value="F:isomerase activity"/>
    <property type="evidence" value="ECO:0007669"/>
    <property type="project" value="UniProtKB-KW"/>
</dbReference>
<reference evidence="1 2" key="1">
    <citation type="submission" date="2018-07" db="EMBL/GenBank/DDBJ databases">
        <title>Thalassococcus profundi sp. nov., a marine bacterium isolated from deep seawater of Okinawa Trough.</title>
        <authorList>
            <person name="Yu M."/>
        </authorList>
    </citation>
    <scope>NUCLEOTIDE SEQUENCE [LARGE SCALE GENOMIC DNA]</scope>
    <source>
        <strain evidence="1 2">WRAS1</strain>
    </source>
</reference>
<keyword evidence="2" id="KW-1185">Reference proteome</keyword>
<dbReference type="RefSeq" id="WP_114510521.1">
    <property type="nucleotide sequence ID" value="NZ_QPMK01000005.1"/>
</dbReference>
<comment type="caution">
    <text evidence="1">The sequence shown here is derived from an EMBL/GenBank/DDBJ whole genome shotgun (WGS) entry which is preliminary data.</text>
</comment>
<protein>
    <submittedName>
        <fullName evidence="1">N-(5'-phosphoribosyl)anthranilate isomerase</fullName>
    </submittedName>
</protein>
<dbReference type="EMBL" id="QPMK01000005">
    <property type="protein sequence ID" value="RDD66471.1"/>
    <property type="molecule type" value="Genomic_DNA"/>
</dbReference>
<evidence type="ECO:0000313" key="1">
    <source>
        <dbReference type="EMBL" id="RDD66471.1"/>
    </source>
</evidence>
<organism evidence="1 2">
    <name type="scientific">Thalassococcus profundi</name>
    <dbReference type="NCBI Taxonomy" id="2282382"/>
    <lineage>
        <taxon>Bacteria</taxon>
        <taxon>Pseudomonadati</taxon>
        <taxon>Pseudomonadota</taxon>
        <taxon>Alphaproteobacteria</taxon>
        <taxon>Rhodobacterales</taxon>
        <taxon>Roseobacteraceae</taxon>
        <taxon>Thalassococcus</taxon>
    </lineage>
</organism>
<proteinExistence type="predicted"/>
<sequence length="76" mass="8953">MSEMRIMVPPDIWIRQVFSSQAARDGGVVRRSLRDIERIVGRERFERELARRGYSAVINAGQVVIFCNREPFRRFV</sequence>
<name>A0A369TME2_9RHOB</name>
<keyword evidence="1" id="KW-0413">Isomerase</keyword>